<dbReference type="InterPro" id="IPR015424">
    <property type="entry name" value="PyrdxlP-dep_Trfase"/>
</dbReference>
<organism evidence="4 5">
    <name type="scientific">Pedobacter helvus</name>
    <dbReference type="NCBI Taxonomy" id="2563444"/>
    <lineage>
        <taxon>Bacteria</taxon>
        <taxon>Pseudomonadati</taxon>
        <taxon>Bacteroidota</taxon>
        <taxon>Sphingobacteriia</taxon>
        <taxon>Sphingobacteriales</taxon>
        <taxon>Sphingobacteriaceae</taxon>
        <taxon>Pedobacter</taxon>
    </lineage>
</organism>
<protein>
    <submittedName>
        <fullName evidence="4">DegT/DnrJ/EryC1/StrS family aminotransferase</fullName>
    </submittedName>
</protein>
<dbReference type="RefSeq" id="WP_246073396.1">
    <property type="nucleotide sequence ID" value="NZ_SRMP02000001.1"/>
</dbReference>
<evidence type="ECO:0000313" key="5">
    <source>
        <dbReference type="Proteomes" id="UP001517367"/>
    </source>
</evidence>
<dbReference type="PANTHER" id="PTHR30244:SF36">
    <property type="entry name" value="3-OXO-GLUCOSE-6-PHOSPHATE:GLUTAMATE AMINOTRANSFERASE"/>
    <property type="match status" value="1"/>
</dbReference>
<dbReference type="CDD" id="cd00616">
    <property type="entry name" value="AHBA_syn"/>
    <property type="match status" value="1"/>
</dbReference>
<reference evidence="4 5" key="1">
    <citation type="submission" date="2024-12" db="EMBL/GenBank/DDBJ databases">
        <authorList>
            <person name="Hu S."/>
        </authorList>
    </citation>
    <scope>NUCLEOTIDE SEQUENCE [LARGE SCALE GENOMIC DNA]</scope>
    <source>
        <strain evidence="4 5">P-25</strain>
    </source>
</reference>
<dbReference type="InterPro" id="IPR015422">
    <property type="entry name" value="PyrdxlP-dep_Trfase_small"/>
</dbReference>
<dbReference type="Gene3D" id="3.90.1150.10">
    <property type="entry name" value="Aspartate Aminotransferase, domain 1"/>
    <property type="match status" value="1"/>
</dbReference>
<comment type="similarity">
    <text evidence="2 3">Belongs to the DegT/DnrJ/EryC1 family.</text>
</comment>
<evidence type="ECO:0000256" key="1">
    <source>
        <dbReference type="ARBA" id="ARBA00022898"/>
    </source>
</evidence>
<dbReference type="InterPro" id="IPR000653">
    <property type="entry name" value="DegT/StrS_aminotransferase"/>
</dbReference>
<dbReference type="Pfam" id="PF01041">
    <property type="entry name" value="DegT_DnrJ_EryC1"/>
    <property type="match status" value="1"/>
</dbReference>
<dbReference type="PIRSF" id="PIRSF000390">
    <property type="entry name" value="PLP_StrS"/>
    <property type="match status" value="1"/>
</dbReference>
<dbReference type="Gene3D" id="3.40.640.10">
    <property type="entry name" value="Type I PLP-dependent aspartate aminotransferase-like (Major domain)"/>
    <property type="match status" value="1"/>
</dbReference>
<evidence type="ECO:0000256" key="2">
    <source>
        <dbReference type="ARBA" id="ARBA00037999"/>
    </source>
</evidence>
<keyword evidence="4" id="KW-0032">Aminotransferase</keyword>
<name>A0ABW9JCU1_9SPHI</name>
<dbReference type="InterPro" id="IPR015421">
    <property type="entry name" value="PyrdxlP-dep_Trfase_major"/>
</dbReference>
<dbReference type="Proteomes" id="UP001517367">
    <property type="component" value="Unassembled WGS sequence"/>
</dbReference>
<keyword evidence="5" id="KW-1185">Reference proteome</keyword>
<dbReference type="EMBL" id="SRMP02000001">
    <property type="protein sequence ID" value="MFN0290229.1"/>
    <property type="molecule type" value="Genomic_DNA"/>
</dbReference>
<evidence type="ECO:0000256" key="3">
    <source>
        <dbReference type="RuleBase" id="RU004508"/>
    </source>
</evidence>
<dbReference type="SUPFAM" id="SSF53383">
    <property type="entry name" value="PLP-dependent transferases"/>
    <property type="match status" value="1"/>
</dbReference>
<accession>A0ABW9JCU1</accession>
<keyword evidence="1 3" id="KW-0663">Pyridoxal phosphate</keyword>
<proteinExistence type="inferred from homology"/>
<keyword evidence="4" id="KW-0808">Transferase</keyword>
<dbReference type="PANTHER" id="PTHR30244">
    <property type="entry name" value="TRANSAMINASE"/>
    <property type="match status" value="1"/>
</dbReference>
<sequence>MESSKQRIDIDMNIPVLDFKFQHDLLKDEMLSAFTSVYESNWFILGKHLVNFETEYAVFNQVAYTVGVSNGLDALYLALKALEIGAGDEVIVPSNTYIATVLAVSYTGATPILVEPDPKTYNINPENIAKAITPQTKAIMPVHLYGQACQMDEVMAIAKEHQLYVIEDNAQAHGATFNGKITGSFGHINGVSFYPGKNLGALGDAGAITTNDFALAEKVKALRNYGSKVKYNNELIGHNMRLDEMQAAFLSVKLKHLMPFTAQRVQIADWYYKELQGVGDLVLPYIHPQATHAYHLFVVRTQYRDQLQKYLNDNGVGTLIHYPIPPHLQQAYAHLGYVKGDFPIAEELADTSLSIPMWPGMKHAEVKAVAMAIRSFFNEK</sequence>
<gene>
    <name evidence="4" type="ORF">E5L68_002440</name>
</gene>
<evidence type="ECO:0000313" key="4">
    <source>
        <dbReference type="EMBL" id="MFN0290229.1"/>
    </source>
</evidence>
<dbReference type="GO" id="GO:0008483">
    <property type="term" value="F:transaminase activity"/>
    <property type="evidence" value="ECO:0007669"/>
    <property type="project" value="UniProtKB-KW"/>
</dbReference>
<comment type="caution">
    <text evidence="4">The sequence shown here is derived from an EMBL/GenBank/DDBJ whole genome shotgun (WGS) entry which is preliminary data.</text>
</comment>